<proteinExistence type="inferred from homology"/>
<evidence type="ECO:0000256" key="2">
    <source>
        <dbReference type="SAM" id="Coils"/>
    </source>
</evidence>
<feature type="domain" description="XLR/SYCP3/FAM9" evidence="4">
    <location>
        <begin position="98"/>
        <end position="229"/>
    </location>
</feature>
<protein>
    <submittedName>
        <fullName evidence="6 7">Synaptonemal complex protein 3 isoform X1</fullName>
    </submittedName>
</protein>
<dbReference type="RefSeq" id="XP_032814167.1">
    <property type="nucleotide sequence ID" value="XM_032958276.1"/>
</dbReference>
<dbReference type="RefSeq" id="XP_032814168.1">
    <property type="nucleotide sequence ID" value="XM_032958277.1"/>
</dbReference>
<dbReference type="Proteomes" id="UP001318040">
    <property type="component" value="Chromosome 21"/>
</dbReference>
<dbReference type="Pfam" id="PF04803">
    <property type="entry name" value="Cor1"/>
    <property type="match status" value="1"/>
</dbReference>
<evidence type="ECO:0000256" key="1">
    <source>
        <dbReference type="ARBA" id="ARBA00010283"/>
    </source>
</evidence>
<evidence type="ECO:0000313" key="6">
    <source>
        <dbReference type="RefSeq" id="XP_032814167.1"/>
    </source>
</evidence>
<dbReference type="InterPro" id="IPR051443">
    <property type="entry name" value="XLR/SYCP3"/>
</dbReference>
<evidence type="ECO:0000259" key="4">
    <source>
        <dbReference type="Pfam" id="PF04803"/>
    </source>
</evidence>
<keyword evidence="2" id="KW-0175">Coiled coil</keyword>
<comment type="similarity">
    <text evidence="1">Belongs to the XLR/SYCP3 family.</text>
</comment>
<gene>
    <name evidence="6 7" type="primary">SYCP3</name>
</gene>
<dbReference type="PANTHER" id="PTHR19368:SF15">
    <property type="entry name" value="XLR_SYCP3_FAM9 DOMAIN-CONTAINING PROTEIN"/>
    <property type="match status" value="1"/>
</dbReference>
<organism evidence="5 7">
    <name type="scientific">Petromyzon marinus</name>
    <name type="common">Sea lamprey</name>
    <dbReference type="NCBI Taxonomy" id="7757"/>
    <lineage>
        <taxon>Eukaryota</taxon>
        <taxon>Metazoa</taxon>
        <taxon>Chordata</taxon>
        <taxon>Craniata</taxon>
        <taxon>Vertebrata</taxon>
        <taxon>Cyclostomata</taxon>
        <taxon>Hyperoartia</taxon>
        <taxon>Petromyzontiformes</taxon>
        <taxon>Petromyzontidae</taxon>
        <taxon>Petromyzon</taxon>
    </lineage>
</organism>
<reference evidence="6 7" key="1">
    <citation type="submission" date="2025-04" db="UniProtKB">
        <authorList>
            <consortium name="RefSeq"/>
        </authorList>
    </citation>
    <scope>IDENTIFICATION</scope>
    <source>
        <tissue evidence="6 7">Sperm</tissue>
    </source>
</reference>
<dbReference type="GO" id="GO:0000795">
    <property type="term" value="C:synaptonemal complex"/>
    <property type="evidence" value="ECO:0007669"/>
    <property type="project" value="TreeGrafter"/>
</dbReference>
<dbReference type="AlphaFoldDB" id="A0AAJ7TA63"/>
<accession>A0AAJ7TA63</accession>
<dbReference type="PANTHER" id="PTHR19368">
    <property type="entry name" value="XLR/SCP3/FAM9"/>
    <property type="match status" value="1"/>
</dbReference>
<dbReference type="GO" id="GO:0007286">
    <property type="term" value="P:spermatid development"/>
    <property type="evidence" value="ECO:0007669"/>
    <property type="project" value="TreeGrafter"/>
</dbReference>
<name>A0AAJ7TA63_PETMA</name>
<evidence type="ECO:0000313" key="5">
    <source>
        <dbReference type="Proteomes" id="UP001318040"/>
    </source>
</evidence>
<evidence type="ECO:0000313" key="7">
    <source>
        <dbReference type="RefSeq" id="XP_032814168.1"/>
    </source>
</evidence>
<dbReference type="GO" id="GO:0051321">
    <property type="term" value="P:meiotic cell cycle"/>
    <property type="evidence" value="ECO:0007669"/>
    <property type="project" value="TreeGrafter"/>
</dbReference>
<evidence type="ECO:0000256" key="3">
    <source>
        <dbReference type="SAM" id="MobiDB-lite"/>
    </source>
</evidence>
<dbReference type="InterPro" id="IPR006888">
    <property type="entry name" value="XLR/SYCP3/FAM9_dom"/>
</dbReference>
<sequence>MAAAVRREAAKSRGAVQPNVYDFETQDNFQSGDFNGDLQRGAPRDEKPQGSSRKTQKRAAPALVPDVAEPDEETDTLEANVGGDVQSMLERFSSDISKAVQAKRKRLEMFTKASLKSSNQKIESIWKTQQQERHNVSEEFGRQIFGILQQWENDIHKTKDQEEKLMNMVRQQQKLFQQTRVVQAQRLKSIQELHERYIKDLEDLEGSHNQQLPCVQSELRKDMALLQKKLLMDTQQQEMASVRKSLQSMLY</sequence>
<dbReference type="KEGG" id="pmrn:116944574"/>
<feature type="region of interest" description="Disordered" evidence="3">
    <location>
        <begin position="1"/>
        <end position="74"/>
    </location>
</feature>
<feature type="coiled-coil region" evidence="2">
    <location>
        <begin position="148"/>
        <end position="207"/>
    </location>
</feature>
<keyword evidence="5" id="KW-1185">Reference proteome</keyword>
<feature type="compositionally biased region" description="Basic and acidic residues" evidence="3">
    <location>
        <begin position="1"/>
        <end position="11"/>
    </location>
</feature>